<dbReference type="InterPro" id="IPR036388">
    <property type="entry name" value="WH-like_DNA-bd_sf"/>
</dbReference>
<accession>A0A346XS13</accession>
<dbReference type="PROSITE" id="PS50043">
    <property type="entry name" value="HTH_LUXR_2"/>
    <property type="match status" value="1"/>
</dbReference>
<evidence type="ECO:0000256" key="2">
    <source>
        <dbReference type="SAM" id="MobiDB-lite"/>
    </source>
</evidence>
<dbReference type="InterPro" id="IPR000792">
    <property type="entry name" value="Tscrpt_reg_LuxR_C"/>
</dbReference>
<sequence length="583" mass="61468">MSAQLVEEGRLAFDRQAWGDAYRTLSAADRDVGLDADDLERLAVVAHLTGRNEAGHAARERAIQAHVDAGRPERAARCAFWLGMQLSRRGEPARGGGWLARAERLVADRPDAVEHGYLLVPRALGANDSADPETAAGLFGRILDHAQRAGDPDLDAIGRLGLGQALLHLSRPDEGLALLDEAILAVRSGAVSPIPAGIIYCGAIDTCQRIADLQRAAEWTASLGRWCDEHPDLVPFRGQCLIHRSQVLQVQGRWPAAMSAAVDACRRLADPPIDPAVGAAHYQQAELHRLRGALGQAEEAYQEASRWGRSPQPGLALLRLAQGRPDAASASLRRVLEEPQDPPERVHLLAASVVALLAEDRLEDAGAAAREAVELAGGVGSPLLAATADQALGTVLVEEGRAGEALPVLRGAWRQWEELGAPYETACVRVLLGRACRAMGDEDGFLLELDAARTVFQQLGAVTDLRSVESLLARSSPSGSAPSGTGRAGTGRAGSAPSGTGRAGTGRAGTGRAGAGMAHAGGLSDRELEVLRLVADGRSNREVAEALVISEHTVARHLQNIFAKLGVDSRTAAASWGFQHGVL</sequence>
<gene>
    <name evidence="4" type="ORF">DVS28_a0303</name>
</gene>
<evidence type="ECO:0000259" key="3">
    <source>
        <dbReference type="PROSITE" id="PS50043"/>
    </source>
</evidence>
<dbReference type="SUPFAM" id="SSF46894">
    <property type="entry name" value="C-terminal effector domain of the bipartite response regulators"/>
    <property type="match status" value="1"/>
</dbReference>
<dbReference type="KEGG" id="euz:DVS28_a0303"/>
<evidence type="ECO:0000313" key="4">
    <source>
        <dbReference type="EMBL" id="AXV05010.1"/>
    </source>
</evidence>
<dbReference type="PANTHER" id="PTHR43214">
    <property type="entry name" value="TWO-COMPONENT RESPONSE REGULATOR"/>
    <property type="match status" value="1"/>
</dbReference>
<dbReference type="SUPFAM" id="SSF48452">
    <property type="entry name" value="TPR-like"/>
    <property type="match status" value="3"/>
</dbReference>
<feature type="compositionally biased region" description="Low complexity" evidence="2">
    <location>
        <begin position="473"/>
        <end position="485"/>
    </location>
</feature>
<keyword evidence="1 4" id="KW-0238">DNA-binding</keyword>
<dbReference type="OrthoDB" id="27092at2"/>
<dbReference type="InterPro" id="IPR011990">
    <property type="entry name" value="TPR-like_helical_dom_sf"/>
</dbReference>
<evidence type="ECO:0000256" key="1">
    <source>
        <dbReference type="ARBA" id="ARBA00023125"/>
    </source>
</evidence>
<feature type="region of interest" description="Disordered" evidence="2">
    <location>
        <begin position="473"/>
        <end position="519"/>
    </location>
</feature>
<dbReference type="PRINTS" id="PR00038">
    <property type="entry name" value="HTHLUXR"/>
</dbReference>
<dbReference type="InterPro" id="IPR039420">
    <property type="entry name" value="WalR-like"/>
</dbReference>
<dbReference type="InterPro" id="IPR016032">
    <property type="entry name" value="Sig_transdc_resp-reg_C-effctor"/>
</dbReference>
<dbReference type="SMART" id="SM00421">
    <property type="entry name" value="HTH_LUXR"/>
    <property type="match status" value="1"/>
</dbReference>
<dbReference type="PROSITE" id="PS00622">
    <property type="entry name" value="HTH_LUXR_1"/>
    <property type="match status" value="1"/>
</dbReference>
<dbReference type="EMBL" id="CP031165">
    <property type="protein sequence ID" value="AXV05010.1"/>
    <property type="molecule type" value="Genomic_DNA"/>
</dbReference>
<protein>
    <submittedName>
        <fullName evidence="4">DNA-binding response regulator, LuxR family</fullName>
    </submittedName>
</protein>
<dbReference type="GO" id="GO:0006355">
    <property type="term" value="P:regulation of DNA-templated transcription"/>
    <property type="evidence" value="ECO:0007669"/>
    <property type="project" value="InterPro"/>
</dbReference>
<keyword evidence="5" id="KW-1185">Reference proteome</keyword>
<dbReference type="Gene3D" id="1.10.10.10">
    <property type="entry name" value="Winged helix-like DNA-binding domain superfamily/Winged helix DNA-binding domain"/>
    <property type="match status" value="1"/>
</dbReference>
<dbReference type="GO" id="GO:0003677">
    <property type="term" value="F:DNA binding"/>
    <property type="evidence" value="ECO:0007669"/>
    <property type="project" value="UniProtKB-KW"/>
</dbReference>
<dbReference type="RefSeq" id="WP_114589874.1">
    <property type="nucleotide sequence ID" value="NZ_CP031165.1"/>
</dbReference>
<dbReference type="PANTHER" id="PTHR43214:SF43">
    <property type="entry name" value="TWO-COMPONENT RESPONSE REGULATOR"/>
    <property type="match status" value="1"/>
</dbReference>
<dbReference type="CDD" id="cd06170">
    <property type="entry name" value="LuxR_C_like"/>
    <property type="match status" value="1"/>
</dbReference>
<feature type="domain" description="HTH luxR-type" evidence="3">
    <location>
        <begin position="516"/>
        <end position="581"/>
    </location>
</feature>
<reference evidence="4 5" key="1">
    <citation type="submission" date="2018-09" db="EMBL/GenBank/DDBJ databases">
        <title>Complete genome sequence of Euzebya sp. DY32-46 isolated from seawater of Pacific Ocean.</title>
        <authorList>
            <person name="Xu L."/>
            <person name="Wu Y.-H."/>
            <person name="Xu X.-W."/>
        </authorList>
    </citation>
    <scope>NUCLEOTIDE SEQUENCE [LARGE SCALE GENOMIC DNA]</scope>
    <source>
        <strain evidence="4 5">DY32-46</strain>
    </source>
</reference>
<name>A0A346XS13_9ACTN</name>
<proteinExistence type="predicted"/>
<dbReference type="Proteomes" id="UP000264006">
    <property type="component" value="Chromosome"/>
</dbReference>
<organism evidence="4 5">
    <name type="scientific">Euzebya pacifica</name>
    <dbReference type="NCBI Taxonomy" id="1608957"/>
    <lineage>
        <taxon>Bacteria</taxon>
        <taxon>Bacillati</taxon>
        <taxon>Actinomycetota</taxon>
        <taxon>Nitriliruptoria</taxon>
        <taxon>Euzebyales</taxon>
    </lineage>
</organism>
<dbReference type="Gene3D" id="1.25.40.10">
    <property type="entry name" value="Tetratricopeptide repeat domain"/>
    <property type="match status" value="2"/>
</dbReference>
<feature type="compositionally biased region" description="Gly residues" evidence="2">
    <location>
        <begin position="501"/>
        <end position="514"/>
    </location>
</feature>
<dbReference type="AlphaFoldDB" id="A0A346XS13"/>
<dbReference type="Pfam" id="PF00196">
    <property type="entry name" value="GerE"/>
    <property type="match status" value="1"/>
</dbReference>
<evidence type="ECO:0000313" key="5">
    <source>
        <dbReference type="Proteomes" id="UP000264006"/>
    </source>
</evidence>